<feature type="domain" description="Beta-lactamase-related" evidence="2">
    <location>
        <begin position="36"/>
        <end position="354"/>
    </location>
</feature>
<feature type="signal peptide" evidence="1">
    <location>
        <begin position="1"/>
        <end position="19"/>
    </location>
</feature>
<reference evidence="3 4" key="1">
    <citation type="submission" date="2020-08" db="EMBL/GenBank/DDBJ databases">
        <title>Genomic Encyclopedia of Type Strains, Phase IV (KMG-IV): sequencing the most valuable type-strain genomes for metagenomic binning, comparative biology and taxonomic classification.</title>
        <authorList>
            <person name="Goeker M."/>
        </authorList>
    </citation>
    <scope>NUCLEOTIDE SEQUENCE [LARGE SCALE GENOMIC DNA]</scope>
    <source>
        <strain evidence="3 4">DSM 44197</strain>
    </source>
</reference>
<dbReference type="AlphaFoldDB" id="A0A7W3QJX5"/>
<evidence type="ECO:0000259" key="2">
    <source>
        <dbReference type="Pfam" id="PF00144"/>
    </source>
</evidence>
<accession>A0A7W3QJX5</accession>
<dbReference type="InterPro" id="IPR050491">
    <property type="entry name" value="AmpC-like"/>
</dbReference>
<dbReference type="PANTHER" id="PTHR46825:SF7">
    <property type="entry name" value="D-ALANYL-D-ALANINE CARBOXYPEPTIDASE"/>
    <property type="match status" value="1"/>
</dbReference>
<dbReference type="Proteomes" id="UP000572680">
    <property type="component" value="Unassembled WGS sequence"/>
</dbReference>
<dbReference type="SUPFAM" id="SSF56601">
    <property type="entry name" value="beta-lactamase/transpeptidase-like"/>
    <property type="match status" value="1"/>
</dbReference>
<gene>
    <name evidence="3" type="ORF">HNR61_001453</name>
</gene>
<comment type="caution">
    <text evidence="3">The sequence shown here is derived from an EMBL/GenBank/DDBJ whole genome shotgun (WGS) entry which is preliminary data.</text>
</comment>
<keyword evidence="1" id="KW-0732">Signal</keyword>
<proteinExistence type="predicted"/>
<dbReference type="Pfam" id="PF00144">
    <property type="entry name" value="Beta-lactamase"/>
    <property type="match status" value="1"/>
</dbReference>
<keyword evidence="3" id="KW-0121">Carboxypeptidase</keyword>
<protein>
    <submittedName>
        <fullName evidence="3">D-alanyl-D-alanine carboxypeptidase</fullName>
        <ecNumber evidence="3">3.4.16.4</ecNumber>
    </submittedName>
</protein>
<name>A0A7W3QJX5_ACTNM</name>
<dbReference type="EMBL" id="JACJIA010000002">
    <property type="protein sequence ID" value="MBA8949840.1"/>
    <property type="molecule type" value="Genomic_DNA"/>
</dbReference>
<keyword evidence="3" id="KW-0378">Hydrolase</keyword>
<evidence type="ECO:0000256" key="1">
    <source>
        <dbReference type="SAM" id="SignalP"/>
    </source>
</evidence>
<organism evidence="3 4">
    <name type="scientific">Actinomadura namibiensis</name>
    <dbReference type="NCBI Taxonomy" id="182080"/>
    <lineage>
        <taxon>Bacteria</taxon>
        <taxon>Bacillati</taxon>
        <taxon>Actinomycetota</taxon>
        <taxon>Actinomycetes</taxon>
        <taxon>Streptosporangiales</taxon>
        <taxon>Thermomonosporaceae</taxon>
        <taxon>Actinomadura</taxon>
    </lineage>
</organism>
<sequence length="365" mass="39039">MRRPLTAAALTAALTGALAAPAAASAGAAPPAGLRAAADRLVAAGQPGVIVMARRGAKVSHVTAGVADRATGRPMDHRLRVRIASVTKTFTATVLLQLVAERRLSLDDTVERRLPGLVPGGEAITIRHLLQHTSGLPEYTTDQRIMAEPRRAWTPRELVAIALEKPRPHAPGAGWTYANTNYILAGMIIERVTGRPFGTELQRRILTPLGLRHTSYPTVSRAFPGPYVHGYWEGYGDVSTEVSPSSARTSGGIVSTVDDVARFHRALFTGRLLPKAQQRALTATLRVTDGGAEKGYGLGVEKVRLSCGDAWGHDGGFPGYRTWTYTSADGRRQAVIAYNDNSARFESDPGFRADRARAAEAAFCG</sequence>
<dbReference type="PANTHER" id="PTHR46825">
    <property type="entry name" value="D-ALANYL-D-ALANINE-CARBOXYPEPTIDASE/ENDOPEPTIDASE AMPH"/>
    <property type="match status" value="1"/>
</dbReference>
<dbReference type="RefSeq" id="WP_182842349.1">
    <property type="nucleotide sequence ID" value="NZ_JACJIA010000002.1"/>
</dbReference>
<dbReference type="GO" id="GO:0009002">
    <property type="term" value="F:serine-type D-Ala-D-Ala carboxypeptidase activity"/>
    <property type="evidence" value="ECO:0007669"/>
    <property type="project" value="UniProtKB-EC"/>
</dbReference>
<keyword evidence="4" id="KW-1185">Reference proteome</keyword>
<evidence type="ECO:0000313" key="3">
    <source>
        <dbReference type="EMBL" id="MBA8949840.1"/>
    </source>
</evidence>
<dbReference type="InterPro" id="IPR001466">
    <property type="entry name" value="Beta-lactam-related"/>
</dbReference>
<feature type="chain" id="PRO_5031094555" evidence="1">
    <location>
        <begin position="20"/>
        <end position="365"/>
    </location>
</feature>
<keyword evidence="3" id="KW-0645">Protease</keyword>
<dbReference type="EC" id="3.4.16.4" evidence="3"/>
<evidence type="ECO:0000313" key="4">
    <source>
        <dbReference type="Proteomes" id="UP000572680"/>
    </source>
</evidence>
<dbReference type="Gene3D" id="3.40.710.10">
    <property type="entry name" value="DD-peptidase/beta-lactamase superfamily"/>
    <property type="match status" value="1"/>
</dbReference>
<dbReference type="InterPro" id="IPR012338">
    <property type="entry name" value="Beta-lactam/transpept-like"/>
</dbReference>